<feature type="compositionally biased region" description="Polar residues" evidence="1">
    <location>
        <begin position="525"/>
        <end position="537"/>
    </location>
</feature>
<feature type="region of interest" description="Disordered" evidence="1">
    <location>
        <begin position="164"/>
        <end position="200"/>
    </location>
</feature>
<feature type="compositionally biased region" description="Basic and acidic residues" evidence="1">
    <location>
        <begin position="84"/>
        <end position="94"/>
    </location>
</feature>
<accession>A0A397JIQ5</accession>
<feature type="region of interest" description="Disordered" evidence="1">
    <location>
        <begin position="510"/>
        <end position="545"/>
    </location>
</feature>
<dbReference type="EMBL" id="PQFF01000027">
    <property type="protein sequence ID" value="RHZ87881.1"/>
    <property type="molecule type" value="Genomic_DNA"/>
</dbReference>
<feature type="compositionally biased region" description="Polar residues" evidence="1">
    <location>
        <begin position="135"/>
        <end position="150"/>
    </location>
</feature>
<dbReference type="Proteomes" id="UP000266861">
    <property type="component" value="Unassembled WGS sequence"/>
</dbReference>
<evidence type="ECO:0000313" key="3">
    <source>
        <dbReference type="Proteomes" id="UP000266861"/>
    </source>
</evidence>
<evidence type="ECO:0000256" key="1">
    <source>
        <dbReference type="SAM" id="MobiDB-lite"/>
    </source>
</evidence>
<dbReference type="AlphaFoldDB" id="A0A397JIQ5"/>
<feature type="compositionally biased region" description="Polar residues" evidence="1">
    <location>
        <begin position="228"/>
        <end position="238"/>
    </location>
</feature>
<name>A0A397JIQ5_9GLOM</name>
<gene>
    <name evidence="2" type="ORF">Glove_29g91</name>
</gene>
<sequence>MADTQSKVDTLEEQNSKLIAENDILKRENTEIKSENIELKAENVKLKQALEEHESRFIKLEQNDKDTASENAKLKARVAKLEQKQLQTDEEKSNHIILRSNGRASSADAPASKSDDDTREIRSKGAVLNDHQPPVNITSIETENSNDAPEQTNLHCDDTLATNMSDNTSNSGVHQELSSQYPASPIRTESKSLEDKEMDDFHDSIYEERVSKEIIERIREKKLRDQEASSGKLDSSSGELEELMPPPLSCDMKTTSPKESIQNISQKSIGNSAEASTYVPSEVVRGLLQGFLLNSIEGENIEIINSEPSNSAPAELAYLLYQASKARKKSIKAKQEEILSWGRYSEKYEDRFIKLISENKNLKDKTARTQIYNEMKPYLAGISDEYLRKITSKARKILKLFGWEYDTIAREKVNGIGWHMVKQVTCSADTISRLTNIEIQYIIDQVTSAQVDMSVLKTVNTVYDQKSKSLNTEVSASSSDTKKTLPENEVSISIAEQWLFEPTESHVSDSSKAEVDVMPKKVSSENRISVSASPSCENKTRPPISVLPEDPEEKQKHVIKMALEQIPSLSLKYSNEYGDYFTCLEICPICNRDHKKENIKDNVKGD</sequence>
<protein>
    <submittedName>
        <fullName evidence="2">Uncharacterized protein</fullName>
    </submittedName>
</protein>
<feature type="compositionally biased region" description="Basic and acidic residues" evidence="1">
    <location>
        <begin position="188"/>
        <end position="200"/>
    </location>
</feature>
<proteinExistence type="predicted"/>
<organism evidence="2 3">
    <name type="scientific">Diversispora epigaea</name>
    <dbReference type="NCBI Taxonomy" id="1348612"/>
    <lineage>
        <taxon>Eukaryota</taxon>
        <taxon>Fungi</taxon>
        <taxon>Fungi incertae sedis</taxon>
        <taxon>Mucoromycota</taxon>
        <taxon>Glomeromycotina</taxon>
        <taxon>Glomeromycetes</taxon>
        <taxon>Diversisporales</taxon>
        <taxon>Diversisporaceae</taxon>
        <taxon>Diversispora</taxon>
    </lineage>
</organism>
<comment type="caution">
    <text evidence="2">The sequence shown here is derived from an EMBL/GenBank/DDBJ whole genome shotgun (WGS) entry which is preliminary data.</text>
</comment>
<feature type="compositionally biased region" description="Basic and acidic residues" evidence="1">
    <location>
        <begin position="510"/>
        <end position="524"/>
    </location>
</feature>
<keyword evidence="3" id="KW-1185">Reference proteome</keyword>
<evidence type="ECO:0000313" key="2">
    <source>
        <dbReference type="EMBL" id="RHZ87881.1"/>
    </source>
</evidence>
<feature type="region of interest" description="Disordered" evidence="1">
    <location>
        <begin position="223"/>
        <end position="257"/>
    </location>
</feature>
<feature type="compositionally biased region" description="Polar residues" evidence="1">
    <location>
        <begin position="164"/>
        <end position="182"/>
    </location>
</feature>
<feature type="compositionally biased region" description="Basic and acidic residues" evidence="1">
    <location>
        <begin position="113"/>
        <end position="123"/>
    </location>
</feature>
<feature type="region of interest" description="Disordered" evidence="1">
    <location>
        <begin position="84"/>
        <end position="150"/>
    </location>
</feature>
<dbReference type="OrthoDB" id="2441350at2759"/>
<reference evidence="2 3" key="1">
    <citation type="submission" date="2018-08" db="EMBL/GenBank/DDBJ databases">
        <title>Genome and evolution of the arbuscular mycorrhizal fungus Diversispora epigaea (formerly Glomus versiforme) and its bacterial endosymbionts.</title>
        <authorList>
            <person name="Sun X."/>
            <person name="Fei Z."/>
            <person name="Harrison M."/>
        </authorList>
    </citation>
    <scope>NUCLEOTIDE SEQUENCE [LARGE SCALE GENOMIC DNA]</scope>
    <source>
        <strain evidence="2 3">IT104</strain>
    </source>
</reference>